<proteinExistence type="predicted"/>
<dbReference type="InterPro" id="IPR043519">
    <property type="entry name" value="NT_sf"/>
</dbReference>
<dbReference type="GO" id="GO:0016740">
    <property type="term" value="F:transferase activity"/>
    <property type="evidence" value="ECO:0007669"/>
    <property type="project" value="UniProtKB-KW"/>
</dbReference>
<dbReference type="AlphaFoldDB" id="A0A6G4R0D6"/>
<dbReference type="RefSeq" id="WP_165260698.1">
    <property type="nucleotide sequence ID" value="NZ_JAAKGT010000009.1"/>
</dbReference>
<protein>
    <submittedName>
        <fullName evidence="1">Nucleotidyltransferase domain-containing protein</fullName>
    </submittedName>
</protein>
<dbReference type="Pfam" id="PF10127">
    <property type="entry name" value="RlaP"/>
    <property type="match status" value="1"/>
</dbReference>
<evidence type="ECO:0000313" key="1">
    <source>
        <dbReference type="EMBL" id="NGM51340.1"/>
    </source>
</evidence>
<dbReference type="PANTHER" id="PTHR34817:SF2">
    <property type="entry name" value="NUCLEOTIDYLTRANSFERASE"/>
    <property type="match status" value="1"/>
</dbReference>
<dbReference type="PANTHER" id="PTHR34817">
    <property type="entry name" value="NUCLEOTIDYLTRANSFERASE"/>
    <property type="match status" value="1"/>
</dbReference>
<dbReference type="InterPro" id="IPR018775">
    <property type="entry name" value="RlaP"/>
</dbReference>
<accession>A0A6G4R0D6</accession>
<comment type="caution">
    <text evidence="1">The sequence shown here is derived from an EMBL/GenBank/DDBJ whole genome shotgun (WGS) entry which is preliminary data.</text>
</comment>
<sequence>MTIDHSFADAVSEDRRAQVVERLDAIAREEGVRILLAVESGSRAWGFHSPDSDYDVRFVYARPVADYLTLTPSRDVIERPIDDDLDIGGWDVSKALKLVARGNAVVSEWLSSPILYAEDPGFRPVFEPIALAWRDLHGDVGHYHGLARRQWGSFIEGREEVRLKKYFYVIRPAVALQWLREHPGDRPPMSLPRLLDKVRLPAETAEALEDLRRRKQAAGEAVGVGARIPAIDAYVREQMMWAVSAKPSFAPRDPALWARTEDAFRALVGFGG</sequence>
<dbReference type="SUPFAM" id="SSF81301">
    <property type="entry name" value="Nucleotidyltransferase"/>
    <property type="match status" value="1"/>
</dbReference>
<organism evidence="1">
    <name type="scientific">Caulobacter sp. 602-2</name>
    <dbReference type="NCBI Taxonomy" id="2710887"/>
    <lineage>
        <taxon>Bacteria</taxon>
        <taxon>Pseudomonadati</taxon>
        <taxon>Pseudomonadota</taxon>
        <taxon>Alphaproteobacteria</taxon>
        <taxon>Caulobacterales</taxon>
        <taxon>Caulobacteraceae</taxon>
        <taxon>Caulobacter</taxon>
    </lineage>
</organism>
<reference evidence="1" key="1">
    <citation type="submission" date="2020-02" db="EMBL/GenBank/DDBJ databases">
        <authorList>
            <person name="Gao J."/>
            <person name="Sun J."/>
        </authorList>
    </citation>
    <scope>NUCLEOTIDE SEQUENCE</scope>
    <source>
        <strain evidence="1">602-2</strain>
    </source>
</reference>
<dbReference type="EMBL" id="JAAKGT010000009">
    <property type="protein sequence ID" value="NGM51340.1"/>
    <property type="molecule type" value="Genomic_DNA"/>
</dbReference>
<keyword evidence="1" id="KW-0808">Transferase</keyword>
<name>A0A6G4R0D6_9CAUL</name>
<gene>
    <name evidence="1" type="ORF">G5B46_17155</name>
</gene>